<reference evidence="7" key="1">
    <citation type="submission" date="2015-06" db="UniProtKB">
        <authorList>
            <consortium name="EnsemblPlants"/>
        </authorList>
    </citation>
    <scope>IDENTIFICATION</scope>
</reference>
<dbReference type="GO" id="GO:0006508">
    <property type="term" value="P:proteolysis"/>
    <property type="evidence" value="ECO:0007669"/>
    <property type="project" value="UniProtKB-KW"/>
</dbReference>
<dbReference type="Pfam" id="PF02902">
    <property type="entry name" value="Peptidase_C48"/>
    <property type="match status" value="1"/>
</dbReference>
<comment type="similarity">
    <text evidence="1">Belongs to the peptidase C48 family.</text>
</comment>
<evidence type="ECO:0000259" key="5">
    <source>
        <dbReference type="Pfam" id="PF02902"/>
    </source>
</evidence>
<evidence type="ECO:0000313" key="7">
    <source>
        <dbReference type="EnsemblPlants" id="EMT29643"/>
    </source>
</evidence>
<feature type="region of interest" description="Disordered" evidence="4">
    <location>
        <begin position="604"/>
        <end position="623"/>
    </location>
</feature>
<dbReference type="GO" id="GO:0008234">
    <property type="term" value="F:cysteine-type peptidase activity"/>
    <property type="evidence" value="ECO:0007669"/>
    <property type="project" value="InterPro"/>
</dbReference>
<evidence type="ECO:0000256" key="3">
    <source>
        <dbReference type="ARBA" id="ARBA00022801"/>
    </source>
</evidence>
<evidence type="ECO:0000256" key="4">
    <source>
        <dbReference type="SAM" id="MobiDB-lite"/>
    </source>
</evidence>
<feature type="region of interest" description="Disordered" evidence="4">
    <location>
        <begin position="274"/>
        <end position="301"/>
    </location>
</feature>
<dbReference type="EnsemblPlants" id="EMT29643">
    <property type="protein sequence ID" value="EMT29643"/>
    <property type="gene ID" value="F775_04596"/>
</dbReference>
<evidence type="ECO:0000256" key="1">
    <source>
        <dbReference type="ARBA" id="ARBA00005234"/>
    </source>
</evidence>
<accession>M8C6F5</accession>
<dbReference type="Pfam" id="PF10536">
    <property type="entry name" value="PMD"/>
    <property type="match status" value="1"/>
</dbReference>
<dbReference type="InterPro" id="IPR019557">
    <property type="entry name" value="AminoTfrase-like_pln_mobile"/>
</dbReference>
<dbReference type="AlphaFoldDB" id="M8C6F5"/>
<feature type="compositionally biased region" description="Low complexity" evidence="4">
    <location>
        <begin position="277"/>
        <end position="290"/>
    </location>
</feature>
<feature type="domain" description="Ubiquitin-like protease family profile" evidence="5">
    <location>
        <begin position="417"/>
        <end position="494"/>
    </location>
</feature>
<feature type="region of interest" description="Disordered" evidence="4">
    <location>
        <begin position="545"/>
        <end position="582"/>
    </location>
</feature>
<dbReference type="SUPFAM" id="SSF54001">
    <property type="entry name" value="Cysteine proteinases"/>
    <property type="match status" value="1"/>
</dbReference>
<dbReference type="PANTHER" id="PTHR34835:SF34">
    <property type="entry name" value="OS08G0555500 PROTEIN"/>
    <property type="match status" value="1"/>
</dbReference>
<dbReference type="PANTHER" id="PTHR34835">
    <property type="entry name" value="OS07G0283600 PROTEIN-RELATED"/>
    <property type="match status" value="1"/>
</dbReference>
<dbReference type="InterPro" id="IPR003653">
    <property type="entry name" value="Peptidase_C48_C"/>
</dbReference>
<keyword evidence="3" id="KW-0378">Hydrolase</keyword>
<keyword evidence="2" id="KW-0645">Protease</keyword>
<protein>
    <recommendedName>
        <fullName evidence="8">Ubiquitin-like protease family profile domain-containing protein</fullName>
    </recommendedName>
</protein>
<name>M8C6F5_AEGTA</name>
<sequence>MIREFKLRRIMLIRLAKSFDSETSSITIGKTPIPITAEDVHHIFGLAIEGEDIDKKLESAPEPNLFNTFQKNGSIDLADLEREILSSKTPDNDFLARFVLFTIGTVLAPTTQSYVDAKYLKRVADIKSLPRLNWGCFTMKHLFMSIHKFNSLDQVSLQGNLPLLQIWYWEHLLSGKLMYTPIPPPLVARWDECTCVIRAEAYTSGGLHKGLVVMEICARQPEANNRKDPGSQKFVRVHEGIKNKSKVSRQSESQKAGVEEQVNVCNDPFMATPKFDASTPRTSTPTPSARHVLPNKDDPRITPMKPLFDNDYVLTAEDKEAAIFIRGTHGPVEVIQIGDIPLRAEQLKPIYDKKYICGDVIMPYAHISGVGTDTTSVISRNETRKLLQTKGVIPKGHGSSWVQRIANKFVGRRKVDIPLNVNDNHWMAMVFNFDKEEIQILNSLKNQFDESKKTALVEAIQACMDEAVKDGLVTPAKPIKFTDWEVVRYDDMPQYSQIDIFSWKIVSSLLRSDCNSLRMETYKYPITAETYEAHVASQPMGTVECKMSDMSSSPKDPDTPSSPKKGEDMDAQGSLSMKCKLKKTKTMEELRVKFDSKTIAKQVASSMLRRSRKPLQAISSHSS</sequence>
<evidence type="ECO:0000256" key="2">
    <source>
        <dbReference type="ARBA" id="ARBA00022670"/>
    </source>
</evidence>
<organism evidence="7">
    <name type="scientific">Aegilops tauschii</name>
    <name type="common">Tausch's goatgrass</name>
    <name type="synonym">Aegilops squarrosa</name>
    <dbReference type="NCBI Taxonomy" id="37682"/>
    <lineage>
        <taxon>Eukaryota</taxon>
        <taxon>Viridiplantae</taxon>
        <taxon>Streptophyta</taxon>
        <taxon>Embryophyta</taxon>
        <taxon>Tracheophyta</taxon>
        <taxon>Spermatophyta</taxon>
        <taxon>Magnoliopsida</taxon>
        <taxon>Liliopsida</taxon>
        <taxon>Poales</taxon>
        <taxon>Poaceae</taxon>
        <taxon>BOP clade</taxon>
        <taxon>Pooideae</taxon>
        <taxon>Triticodae</taxon>
        <taxon>Triticeae</taxon>
        <taxon>Triticinae</taxon>
        <taxon>Aegilops</taxon>
    </lineage>
</organism>
<evidence type="ECO:0008006" key="8">
    <source>
        <dbReference type="Google" id="ProtNLM"/>
    </source>
</evidence>
<dbReference type="Gene3D" id="3.40.395.10">
    <property type="entry name" value="Adenoviral Proteinase, Chain A"/>
    <property type="match status" value="1"/>
</dbReference>
<feature type="domain" description="Aminotransferase-like plant mobile" evidence="6">
    <location>
        <begin position="14"/>
        <end position="193"/>
    </location>
</feature>
<proteinExistence type="inferred from homology"/>
<evidence type="ECO:0000259" key="6">
    <source>
        <dbReference type="Pfam" id="PF10536"/>
    </source>
</evidence>
<feature type="compositionally biased region" description="Low complexity" evidence="4">
    <location>
        <begin position="548"/>
        <end position="563"/>
    </location>
</feature>
<dbReference type="InterPro" id="IPR038765">
    <property type="entry name" value="Papain-like_cys_pep_sf"/>
</dbReference>